<dbReference type="InterPro" id="IPR040871">
    <property type="entry name" value="HopA1"/>
</dbReference>
<dbReference type="Pfam" id="PF17914">
    <property type="entry name" value="HopA1"/>
    <property type="match status" value="1"/>
</dbReference>
<dbReference type="HOGENOM" id="CLU_766668_0_0_3"/>
<accession>B7K5F2</accession>
<evidence type="ECO:0000313" key="1">
    <source>
        <dbReference type="EMBL" id="ACK66685.1"/>
    </source>
</evidence>
<protein>
    <submittedName>
        <fullName evidence="1">Uncharacterized protein</fullName>
    </submittedName>
</protein>
<dbReference type="KEGG" id="cyp:PCC8801_2684"/>
<keyword evidence="2" id="KW-1185">Reference proteome</keyword>
<sequence>MQLLDSLSLQQSNQISQKLREVLTDIVKNVEIKPNFSIIHPDYQPFELPAESFTRFKNLPEPIKNKYFSLQLQSFLYGIYYNGSMRKSLALDKQSNNRPIDLENNTFLGVDLQFYYQLDNNNHGQGYFDLGWLVIKEEDDGLIVTKGDLKLYIDPDKYLKVSEKNAVVGDSVSIKMPKNLVQNGFYMAVGNQGHQIIKQLAEQSVTVRIYFNLTPSGAIKIMKSLTEQLNNKEIPFSFKVLYNPEDYQRYDSGVLYFDKENYLAVREILGIIYQDYQKYFKPETPLFTLELAPGLGLAEEPNQKFFQKESFGMNRCQIIANGLLEALYQGDDSPEGRMKAILQEFSQLGINLQYSYLNSQSENIYDQTLIMPKTN</sequence>
<gene>
    <name evidence="1" type="ordered locus">PCC8801_2684</name>
</gene>
<evidence type="ECO:0000313" key="2">
    <source>
        <dbReference type="Proteomes" id="UP000008204"/>
    </source>
</evidence>
<dbReference type="Proteomes" id="UP000008204">
    <property type="component" value="Chromosome"/>
</dbReference>
<organism evidence="1 2">
    <name type="scientific">Rippkaea orientalis (strain PCC 8801 / RF-1)</name>
    <name type="common">Cyanothece sp. (strain PCC 8801)</name>
    <dbReference type="NCBI Taxonomy" id="41431"/>
    <lineage>
        <taxon>Bacteria</taxon>
        <taxon>Bacillati</taxon>
        <taxon>Cyanobacteriota</taxon>
        <taxon>Cyanophyceae</taxon>
        <taxon>Oscillatoriophycideae</taxon>
        <taxon>Chroococcales</taxon>
        <taxon>Aphanothecaceae</taxon>
        <taxon>Rippkaea</taxon>
        <taxon>Rippkaea orientalis</taxon>
    </lineage>
</organism>
<name>B7K5F2_RIPO1</name>
<dbReference type="OrthoDB" id="939976at2"/>
<dbReference type="STRING" id="41431.PCC8801_2684"/>
<dbReference type="eggNOG" id="COG4403">
    <property type="taxonomic scope" value="Bacteria"/>
</dbReference>
<proteinExistence type="predicted"/>
<reference evidence="2" key="1">
    <citation type="journal article" date="2011" name="MBio">
        <title>Novel metabolic attributes of the genus Cyanothece, comprising a group of unicellular nitrogen-fixing Cyanobacteria.</title>
        <authorList>
            <person name="Bandyopadhyay A."/>
            <person name="Elvitigala T."/>
            <person name="Welsh E."/>
            <person name="Stockel J."/>
            <person name="Liberton M."/>
            <person name="Min H."/>
            <person name="Sherman L.A."/>
            <person name="Pakrasi H.B."/>
        </authorList>
    </citation>
    <scope>NUCLEOTIDE SEQUENCE [LARGE SCALE GENOMIC DNA]</scope>
    <source>
        <strain evidence="2">PCC 8801</strain>
    </source>
</reference>
<dbReference type="AlphaFoldDB" id="B7K5F2"/>
<dbReference type="RefSeq" id="WP_012595952.1">
    <property type="nucleotide sequence ID" value="NC_011726.1"/>
</dbReference>
<dbReference type="EMBL" id="CP001287">
    <property type="protein sequence ID" value="ACK66685.1"/>
    <property type="molecule type" value="Genomic_DNA"/>
</dbReference>